<gene>
    <name evidence="1" type="ORF">M8818_005479</name>
</gene>
<proteinExistence type="predicted"/>
<organism evidence="1 2">
    <name type="scientific">Zalaria obscura</name>
    <dbReference type="NCBI Taxonomy" id="2024903"/>
    <lineage>
        <taxon>Eukaryota</taxon>
        <taxon>Fungi</taxon>
        <taxon>Dikarya</taxon>
        <taxon>Ascomycota</taxon>
        <taxon>Pezizomycotina</taxon>
        <taxon>Dothideomycetes</taxon>
        <taxon>Dothideomycetidae</taxon>
        <taxon>Dothideales</taxon>
        <taxon>Zalariaceae</taxon>
        <taxon>Zalaria</taxon>
    </lineage>
</organism>
<keyword evidence="2" id="KW-1185">Reference proteome</keyword>
<protein>
    <submittedName>
        <fullName evidence="1">Uncharacterized protein</fullName>
    </submittedName>
</protein>
<dbReference type="Proteomes" id="UP001320706">
    <property type="component" value="Unassembled WGS sequence"/>
</dbReference>
<comment type="caution">
    <text evidence="1">The sequence shown here is derived from an EMBL/GenBank/DDBJ whole genome shotgun (WGS) entry which is preliminary data.</text>
</comment>
<reference evidence="1" key="1">
    <citation type="submission" date="2024-02" db="EMBL/GenBank/DDBJ databases">
        <title>Metagenome Assembled Genome of Zalaria obscura JY119.</title>
        <authorList>
            <person name="Vighnesh L."/>
            <person name="Jagadeeshwari U."/>
            <person name="Venkata Ramana C."/>
            <person name="Sasikala C."/>
        </authorList>
    </citation>
    <scope>NUCLEOTIDE SEQUENCE</scope>
    <source>
        <strain evidence="1">JY119</strain>
    </source>
</reference>
<evidence type="ECO:0000313" key="1">
    <source>
        <dbReference type="EMBL" id="KAK8201954.1"/>
    </source>
</evidence>
<name>A0ACC3S836_9PEZI</name>
<sequence>MAPVSKTKKTPKPLRPTKQAPKKRYLSLTETLNLRFVPARKVSWKESILFRASYYTETLCQEGRKRAYAIAAYHNGPFRLFDLPDELQLHIFRFVVVRPNTHVWPDMKTGREQHDLTMVDKKTRMKVLPLFYGENIFAFDASPRGFGHRFRTWTEKIGQQNFRHIRQFAIWDRFGQANGDGCQDDLISELVRGD</sequence>
<accession>A0ACC3S836</accession>
<evidence type="ECO:0000313" key="2">
    <source>
        <dbReference type="Proteomes" id="UP001320706"/>
    </source>
</evidence>
<dbReference type="EMBL" id="JAMKPW020000033">
    <property type="protein sequence ID" value="KAK8201954.1"/>
    <property type="molecule type" value="Genomic_DNA"/>
</dbReference>